<dbReference type="PROSITE" id="PS51831">
    <property type="entry name" value="HD"/>
    <property type="match status" value="1"/>
</dbReference>
<dbReference type="Pfam" id="PF01966">
    <property type="entry name" value="HD"/>
    <property type="match status" value="1"/>
</dbReference>
<keyword evidence="3" id="KW-1185">Reference proteome</keyword>
<name>A0A415E3B3_9FIRM</name>
<protein>
    <submittedName>
        <fullName evidence="2">HD domain-containing protein</fullName>
    </submittedName>
</protein>
<reference evidence="2 3" key="1">
    <citation type="submission" date="2018-08" db="EMBL/GenBank/DDBJ databases">
        <title>A genome reference for cultivated species of the human gut microbiota.</title>
        <authorList>
            <person name="Zou Y."/>
            <person name="Xue W."/>
            <person name="Luo G."/>
        </authorList>
    </citation>
    <scope>NUCLEOTIDE SEQUENCE [LARGE SCALE GENOMIC DNA]</scope>
    <source>
        <strain evidence="2 3">AM07-24</strain>
    </source>
</reference>
<organism evidence="2 3">
    <name type="scientific">Emergencia timonensis</name>
    <dbReference type="NCBI Taxonomy" id="1776384"/>
    <lineage>
        <taxon>Bacteria</taxon>
        <taxon>Bacillati</taxon>
        <taxon>Bacillota</taxon>
        <taxon>Clostridia</taxon>
        <taxon>Peptostreptococcales</taxon>
        <taxon>Anaerovoracaceae</taxon>
        <taxon>Emergencia</taxon>
    </lineage>
</organism>
<sequence>MERLNRILRHPLWKGALQQIEELESERIFCRHDLDHFLHVARIAYIENLEQSLDLSKEIIYAAALLHDIGRGLQYEKGIPHEEASAALAEGILTDCGFCENEKKVIVEAITAHRDADAAKGYDLAGILYRADKNSRNCFACKAEHECNWSREKKNTRIKD</sequence>
<dbReference type="STRING" id="1776384.GCA_900086585_03585"/>
<accession>A0A415E3B3</accession>
<dbReference type="InterPro" id="IPR003607">
    <property type="entry name" value="HD/PDEase_dom"/>
</dbReference>
<dbReference type="SMART" id="SM00471">
    <property type="entry name" value="HDc"/>
    <property type="match status" value="1"/>
</dbReference>
<evidence type="ECO:0000259" key="1">
    <source>
        <dbReference type="PROSITE" id="PS51831"/>
    </source>
</evidence>
<dbReference type="EMBL" id="QRMS01000002">
    <property type="protein sequence ID" value="RHJ88025.1"/>
    <property type="molecule type" value="Genomic_DNA"/>
</dbReference>
<evidence type="ECO:0000313" key="2">
    <source>
        <dbReference type="EMBL" id="RHJ88025.1"/>
    </source>
</evidence>
<comment type="caution">
    <text evidence="2">The sequence shown here is derived from an EMBL/GenBank/DDBJ whole genome shotgun (WGS) entry which is preliminary data.</text>
</comment>
<dbReference type="SUPFAM" id="SSF109604">
    <property type="entry name" value="HD-domain/PDEase-like"/>
    <property type="match status" value="1"/>
</dbReference>
<gene>
    <name evidence="2" type="ORF">DW099_06295</name>
</gene>
<dbReference type="Gene3D" id="1.10.3210.10">
    <property type="entry name" value="Hypothetical protein af1432"/>
    <property type="match status" value="1"/>
</dbReference>
<dbReference type="OrthoDB" id="1669667at2"/>
<dbReference type="Proteomes" id="UP000284841">
    <property type="component" value="Unassembled WGS sequence"/>
</dbReference>
<feature type="domain" description="HD" evidence="1">
    <location>
        <begin position="33"/>
        <end position="137"/>
    </location>
</feature>
<dbReference type="InterPro" id="IPR006674">
    <property type="entry name" value="HD_domain"/>
</dbReference>
<evidence type="ECO:0000313" key="3">
    <source>
        <dbReference type="Proteomes" id="UP000284841"/>
    </source>
</evidence>
<proteinExistence type="predicted"/>
<dbReference type="AlphaFoldDB" id="A0A415E3B3"/>